<comment type="caution">
    <text evidence="2">The sequence shown here is derived from an EMBL/GenBank/DDBJ whole genome shotgun (WGS) entry which is preliminary data.</text>
</comment>
<keyword evidence="4" id="KW-1185">Reference proteome</keyword>
<name>A0A3E2NA48_9FIRM</name>
<reference evidence="2 3" key="1">
    <citation type="submission" date="2018-07" db="EMBL/GenBank/DDBJ databases">
        <title>New species, Clostridium PI-S10-A1B.</title>
        <authorList>
            <person name="Krishna G."/>
            <person name="Summeta K."/>
            <person name="Shikha S."/>
            <person name="Prabhu P.B."/>
            <person name="Suresh K."/>
        </authorList>
    </citation>
    <scope>NUCLEOTIDE SEQUENCE [LARGE SCALE GENOMIC DNA]</scope>
    <source>
        <strain evidence="2 3">PI-S10-A1B</strain>
    </source>
</reference>
<dbReference type="EMBL" id="BRPJ01000016">
    <property type="protein sequence ID" value="GLB28960.1"/>
    <property type="molecule type" value="Genomic_DNA"/>
</dbReference>
<organism evidence="2 3">
    <name type="scientific">Lacrimispora amygdalina</name>
    <dbReference type="NCBI Taxonomy" id="253257"/>
    <lineage>
        <taxon>Bacteria</taxon>
        <taxon>Bacillati</taxon>
        <taxon>Bacillota</taxon>
        <taxon>Clostridia</taxon>
        <taxon>Lachnospirales</taxon>
        <taxon>Lachnospiraceae</taxon>
        <taxon>Lacrimispora</taxon>
    </lineage>
</organism>
<evidence type="ECO:0000313" key="3">
    <source>
        <dbReference type="Proteomes" id="UP000260680"/>
    </source>
</evidence>
<evidence type="ECO:0000313" key="4">
    <source>
        <dbReference type="Proteomes" id="UP001419084"/>
    </source>
</evidence>
<gene>
    <name evidence="2" type="ORF">DS742_15925</name>
    <name evidence="1" type="ORF">LAD12857_08830</name>
</gene>
<proteinExistence type="predicted"/>
<protein>
    <submittedName>
        <fullName evidence="2">MarR family transcriptional regulator</fullName>
    </submittedName>
</protein>
<evidence type="ECO:0000313" key="2">
    <source>
        <dbReference type="EMBL" id="RFZ77895.1"/>
    </source>
</evidence>
<accession>A0A3E2NA48</accession>
<dbReference type="InterPro" id="IPR036390">
    <property type="entry name" value="WH_DNA-bd_sf"/>
</dbReference>
<dbReference type="AlphaFoldDB" id="A0A3E2NA48"/>
<dbReference type="OrthoDB" id="1954577at2"/>
<dbReference type="InterPro" id="IPR036388">
    <property type="entry name" value="WH-like_DNA-bd_sf"/>
</dbReference>
<dbReference type="SUPFAM" id="SSF46785">
    <property type="entry name" value="Winged helix' DNA-binding domain"/>
    <property type="match status" value="1"/>
</dbReference>
<dbReference type="Proteomes" id="UP000260680">
    <property type="component" value="Unassembled WGS sequence"/>
</dbReference>
<dbReference type="Proteomes" id="UP001419084">
    <property type="component" value="Unassembled WGS sequence"/>
</dbReference>
<dbReference type="RefSeq" id="WP_117417972.1">
    <property type="nucleotide sequence ID" value="NZ_BRPJ01000016.1"/>
</dbReference>
<dbReference type="Gene3D" id="1.10.10.10">
    <property type="entry name" value="Winged helix-like DNA-binding domain superfamily/Winged helix DNA-binding domain"/>
    <property type="match status" value="1"/>
</dbReference>
<dbReference type="EMBL" id="QOHO01000050">
    <property type="protein sequence ID" value="RFZ77895.1"/>
    <property type="molecule type" value="Genomic_DNA"/>
</dbReference>
<reference evidence="1 4" key="2">
    <citation type="journal article" date="2024" name="Int. J. Syst. Evol. Microbiol.">
        <title>Lacrimispora brassicae sp. nov. isolated from fermented cabbage, and proposal of Clostridium indicum Gundawar et al. 2019 and Clostridium methoxybenzovorans Mechichi et al. 1999 as heterotypic synonyms of Lacrimispora amygdalina (Parshina et al. 2003) Haas and Blanchard 2020 and Lacrimispora indolis (McClung and McCoy 1957) Haas and Blanchard 2020, respectively.</title>
        <authorList>
            <person name="Kobayashi H."/>
            <person name="Tanizawa Y."/>
            <person name="Sakamoto M."/>
            <person name="Ohkuma M."/>
            <person name="Tohno M."/>
        </authorList>
    </citation>
    <scope>NUCLEOTIDE SEQUENCE [LARGE SCALE GENOMIC DNA]</scope>
    <source>
        <strain evidence="1 4">DSM 12857</strain>
    </source>
</reference>
<evidence type="ECO:0000313" key="1">
    <source>
        <dbReference type="EMBL" id="GLB28960.1"/>
    </source>
</evidence>
<sequence>MGDKKSDSLHCPCCKRHCPLNDLHCSKGKVYAKSIKSKETAIGQQKEAYAPSYNRILLFYKIVFDRLFVWKEHGSGGKKSRVLVMGSLFLSDQKTVMELEAETGIHGDKLMECLEKLDKKEYIAKKKDPEGVHRYSLSEKGLKVAEESIKEGDRQVLSRLSEEEKEQLERLLKKLLP</sequence>